<feature type="region of interest" description="Disordered" evidence="2">
    <location>
        <begin position="46"/>
        <end position="81"/>
    </location>
</feature>
<dbReference type="InterPro" id="IPR042001">
    <property type="entry name" value="Sortase_F"/>
</dbReference>
<dbReference type="GeneID" id="89529667"/>
<reference evidence="4" key="2">
    <citation type="submission" date="2022-04" db="EMBL/GenBank/DDBJ databases">
        <title>Human microbiome associated bacterial genomes.</title>
        <authorList>
            <person name="Sandstrom S."/>
            <person name="Salamzade R."/>
            <person name="Kalan L.R."/>
        </authorList>
    </citation>
    <scope>NUCLEOTIDE SEQUENCE</scope>
    <source>
        <strain evidence="4">P3-SID1762</strain>
    </source>
</reference>
<evidence type="ECO:0000313" key="8">
    <source>
        <dbReference type="Proteomes" id="UP001560293"/>
    </source>
</evidence>
<keyword evidence="3" id="KW-0812">Transmembrane</keyword>
<evidence type="ECO:0000256" key="1">
    <source>
        <dbReference type="ARBA" id="ARBA00022801"/>
    </source>
</evidence>
<protein>
    <submittedName>
        <fullName evidence="4">Class F sortase</fullName>
    </submittedName>
    <submittedName>
        <fullName evidence="6">Sortase family protein</fullName>
    </submittedName>
</protein>
<proteinExistence type="predicted"/>
<reference evidence="8" key="3">
    <citation type="submission" date="2024-07" db="EMBL/GenBank/DDBJ databases">
        <title>Pseudomonas strain that inhibits Aeromonas fish pathogens.</title>
        <authorList>
            <person name="Wildschutte H."/>
        </authorList>
    </citation>
    <scope>NUCLEOTIDE SEQUENCE [LARGE SCALE GENOMIC DNA]</scope>
    <source>
        <strain evidence="8">n60</strain>
    </source>
</reference>
<evidence type="ECO:0000313" key="7">
    <source>
        <dbReference type="Proteomes" id="UP000295805"/>
    </source>
</evidence>
<evidence type="ECO:0000313" key="4">
    <source>
        <dbReference type="EMBL" id="MCT2116759.1"/>
    </source>
</evidence>
<evidence type="ECO:0000313" key="6">
    <source>
        <dbReference type="EMBL" id="TCW20003.1"/>
    </source>
</evidence>
<sequence>MVERSRVKRGGESGWRRGSGVIGLLLAVAMLSVGAMLFFTDEPSSPVIDPNPPRPSAQGTVDSAPLANGDQPAPPMLPPETLSLGPLGVTAPILNATVLNGVLTPPLDVTQVGKWVDGARLESDSGTVLIAGHVNMSGQGNGALFNLARIRPGEFVHTSDEQGAVTTWRVTNVVERPKADGVEESVLDGPEGPRRLAVVTCGGDLEYINGIGDYEDNVYLYADHVN</sequence>
<keyword evidence="3" id="KW-1133">Transmembrane helix</keyword>
<dbReference type="Pfam" id="PF04203">
    <property type="entry name" value="Sortase"/>
    <property type="match status" value="1"/>
</dbReference>
<keyword evidence="8" id="KW-1185">Reference proteome</keyword>
<dbReference type="EMBL" id="SMCX01000034">
    <property type="protein sequence ID" value="TCW20003.1"/>
    <property type="molecule type" value="Genomic_DNA"/>
</dbReference>
<gene>
    <name evidence="5" type="ORF">AB6N35_09925</name>
    <name evidence="6" type="ORF">EDD19_13433</name>
    <name evidence="4" type="ORF">M3D93_03180</name>
</gene>
<reference evidence="5" key="4">
    <citation type="submission" date="2024-07" db="EMBL/GenBank/DDBJ databases">
        <authorList>
            <person name="Wildschutte H."/>
        </authorList>
    </citation>
    <scope>NUCLEOTIDE SEQUENCE</scope>
    <source>
        <strain evidence="5">N60</strain>
    </source>
</reference>
<dbReference type="GO" id="GO:0016787">
    <property type="term" value="F:hydrolase activity"/>
    <property type="evidence" value="ECO:0007669"/>
    <property type="project" value="UniProtKB-KW"/>
</dbReference>
<name>A0A4R3ZP07_9ACTN</name>
<dbReference type="CDD" id="cd05829">
    <property type="entry name" value="Sortase_F"/>
    <property type="match status" value="1"/>
</dbReference>
<keyword evidence="1" id="KW-0378">Hydrolase</keyword>
<dbReference type="EMBL" id="JALXTC010000008">
    <property type="protein sequence ID" value="MCT2116759.1"/>
    <property type="molecule type" value="Genomic_DNA"/>
</dbReference>
<dbReference type="SUPFAM" id="SSF63817">
    <property type="entry name" value="Sortase"/>
    <property type="match status" value="1"/>
</dbReference>
<comment type="caution">
    <text evidence="6">The sequence shown here is derived from an EMBL/GenBank/DDBJ whole genome shotgun (WGS) entry which is preliminary data.</text>
</comment>
<evidence type="ECO:0000256" key="3">
    <source>
        <dbReference type="SAM" id="Phobius"/>
    </source>
</evidence>
<dbReference type="InterPro" id="IPR005754">
    <property type="entry name" value="Sortase"/>
</dbReference>
<dbReference type="InterPro" id="IPR023365">
    <property type="entry name" value="Sortase_dom-sf"/>
</dbReference>
<evidence type="ECO:0000313" key="5">
    <source>
        <dbReference type="EMBL" id="MEX6464658.1"/>
    </source>
</evidence>
<dbReference type="AlphaFoldDB" id="A0A4R3ZP07"/>
<dbReference type="RefSeq" id="WP_239550776.1">
    <property type="nucleotide sequence ID" value="NZ_CP143053.1"/>
</dbReference>
<dbReference type="Proteomes" id="UP001206890">
    <property type="component" value="Unassembled WGS sequence"/>
</dbReference>
<dbReference type="EMBL" id="JBFTEZ010000002">
    <property type="protein sequence ID" value="MEX6464658.1"/>
    <property type="molecule type" value="Genomic_DNA"/>
</dbReference>
<evidence type="ECO:0000256" key="2">
    <source>
        <dbReference type="SAM" id="MobiDB-lite"/>
    </source>
</evidence>
<accession>A0A4R3ZP07</accession>
<keyword evidence="3" id="KW-0472">Membrane</keyword>
<feature type="transmembrane region" description="Helical" evidence="3">
    <location>
        <begin position="21"/>
        <end position="39"/>
    </location>
</feature>
<dbReference type="Gene3D" id="2.40.260.10">
    <property type="entry name" value="Sortase"/>
    <property type="match status" value="1"/>
</dbReference>
<dbReference type="Proteomes" id="UP000295805">
    <property type="component" value="Unassembled WGS sequence"/>
</dbReference>
<organism evidence="6 7">
    <name type="scientific">Dietzia cinnamea</name>
    <dbReference type="NCBI Taxonomy" id="321318"/>
    <lineage>
        <taxon>Bacteria</taxon>
        <taxon>Bacillati</taxon>
        <taxon>Actinomycetota</taxon>
        <taxon>Actinomycetes</taxon>
        <taxon>Mycobacteriales</taxon>
        <taxon>Dietziaceae</taxon>
        <taxon>Dietzia</taxon>
    </lineage>
</organism>
<reference evidence="6 7" key="1">
    <citation type="submission" date="2019-03" db="EMBL/GenBank/DDBJ databases">
        <title>Root nodule microbial communities of legume samples collected from USA, Mexico and Botswana.</title>
        <authorList>
            <person name="Hirsch A."/>
        </authorList>
    </citation>
    <scope>NUCLEOTIDE SEQUENCE [LARGE SCALE GENOMIC DNA]</scope>
    <source>
        <strain evidence="6 7">55</strain>
    </source>
</reference>
<dbReference type="Proteomes" id="UP001560293">
    <property type="component" value="Unassembled WGS sequence"/>
</dbReference>